<organism evidence="1 2">
    <name type="scientific">Microseira wollei NIES-4236</name>
    <dbReference type="NCBI Taxonomy" id="2530354"/>
    <lineage>
        <taxon>Bacteria</taxon>
        <taxon>Bacillati</taxon>
        <taxon>Cyanobacteriota</taxon>
        <taxon>Cyanophyceae</taxon>
        <taxon>Oscillatoriophycideae</taxon>
        <taxon>Aerosakkonematales</taxon>
        <taxon>Aerosakkonemataceae</taxon>
        <taxon>Microseira</taxon>
    </lineage>
</organism>
<evidence type="ECO:0000313" key="2">
    <source>
        <dbReference type="Proteomes" id="UP001050975"/>
    </source>
</evidence>
<comment type="caution">
    <text evidence="1">The sequence shown here is derived from an EMBL/GenBank/DDBJ whole genome shotgun (WGS) entry which is preliminary data.</text>
</comment>
<evidence type="ECO:0000313" key="1">
    <source>
        <dbReference type="EMBL" id="GET39515.1"/>
    </source>
</evidence>
<dbReference type="Proteomes" id="UP001050975">
    <property type="component" value="Unassembled WGS sequence"/>
</dbReference>
<proteinExistence type="predicted"/>
<dbReference type="AlphaFoldDB" id="A0AAV3XCC8"/>
<dbReference type="EMBL" id="BLAY01000067">
    <property type="protein sequence ID" value="GET39515.1"/>
    <property type="molecule type" value="Genomic_DNA"/>
</dbReference>
<protein>
    <submittedName>
        <fullName evidence="1">Uncharacterized protein</fullName>
    </submittedName>
</protein>
<gene>
    <name evidence="1" type="ORF">MiSe_42840</name>
</gene>
<sequence>MSGNYCLIDSEPAKTSKLIMTPTDRLEQASWLNVHAWARLLPQKRMFQILADVASVF</sequence>
<reference evidence="1" key="1">
    <citation type="submission" date="2019-10" db="EMBL/GenBank/DDBJ databases">
        <title>Draft genome sequece of Microseira wollei NIES-4236.</title>
        <authorList>
            <person name="Yamaguchi H."/>
            <person name="Suzuki S."/>
            <person name="Kawachi M."/>
        </authorList>
    </citation>
    <scope>NUCLEOTIDE SEQUENCE</scope>
    <source>
        <strain evidence="1">NIES-4236</strain>
    </source>
</reference>
<keyword evidence="2" id="KW-1185">Reference proteome</keyword>
<accession>A0AAV3XCC8</accession>
<name>A0AAV3XCC8_9CYAN</name>